<dbReference type="EMBL" id="CYYP01000014">
    <property type="protein sequence ID" value="CUO42609.1"/>
    <property type="molecule type" value="Genomic_DNA"/>
</dbReference>
<dbReference type="Pfam" id="PF09903">
    <property type="entry name" value="DUF2130"/>
    <property type="match status" value="1"/>
</dbReference>
<dbReference type="RefSeq" id="WP_055287117.1">
    <property type="nucleotide sequence ID" value="NZ_CYYP01000014.1"/>
</dbReference>
<gene>
    <name evidence="3" type="ORF">ERS852381_01546</name>
</gene>
<keyword evidence="1" id="KW-0175">Coiled coil</keyword>
<feature type="compositionally biased region" description="Acidic residues" evidence="2">
    <location>
        <begin position="569"/>
        <end position="585"/>
    </location>
</feature>
<feature type="coiled-coil region" evidence="1">
    <location>
        <begin position="48"/>
        <end position="275"/>
    </location>
</feature>
<feature type="region of interest" description="Disordered" evidence="2">
    <location>
        <begin position="561"/>
        <end position="585"/>
    </location>
</feature>
<accession>A0A174F1G5</accession>
<protein>
    <submittedName>
        <fullName evidence="3">Uncharacterized protein conserved in bacteria</fullName>
    </submittedName>
</protein>
<proteinExistence type="predicted"/>
<reference evidence="3 4" key="1">
    <citation type="submission" date="2015-09" db="EMBL/GenBank/DDBJ databases">
        <authorList>
            <consortium name="Pathogen Informatics"/>
        </authorList>
    </citation>
    <scope>NUCLEOTIDE SEQUENCE [LARGE SCALE GENOMIC DNA]</scope>
    <source>
        <strain evidence="3 4">2789STDY5608823</strain>
    </source>
</reference>
<dbReference type="AlphaFoldDB" id="A0A174F1G5"/>
<sequence length="585" mass="66243">MNEIKCPHCGEVFKVDASGYADIVKQVRDAEFSRDLDERVKAVQREGEQALELERSRSTAALQKAESQRNAQLVEQKNTAEQKLAQEVAKRDAELAELRAKLEGAAAERESASQRAAVEARADAQKENAELQREIDILRAQLGRKDDEAKLVESAARNAAQNDLAARDAQIAELQARLAAADKAQEMALAAAAAESQRELDAARSEAERALTDYRATVQEKFSAAKAQSEQEAEGLRAQLREQELMAKMNLSEAVAAAERERDEARAKLTSELAVRDSREEQAKAAYELELAQAKRTSDELIRYKDEEIERLKDMKVRLSTKMVGESLEQHCETEFNRLRMTAFPNAYFEKDNDASEGTKGDFIFRECDASGNEVISIMFEMKNENDETATKHKNEDFFKKLDHDRRQKGCEYAVLCTLLEPESELYNAGIVDVSYRYEKMYVIRPQFFIPMITLLRNAAMGSLRYKQELAEYKQQNIDVTNFEAKMEKFKNDFGRNYEIASRKFQTAIDEIDKTISHLQKTKEALLSSENNLRLANKKADDLTIRKLTWGNKTMKAAFDEARGAAPETNDEPAEADSYEVEDAE</sequence>
<evidence type="ECO:0000313" key="3">
    <source>
        <dbReference type="EMBL" id="CUO42609.1"/>
    </source>
</evidence>
<evidence type="ECO:0000256" key="1">
    <source>
        <dbReference type="SAM" id="Coils"/>
    </source>
</evidence>
<evidence type="ECO:0000313" key="4">
    <source>
        <dbReference type="Proteomes" id="UP000095468"/>
    </source>
</evidence>
<dbReference type="Proteomes" id="UP000095468">
    <property type="component" value="Unassembled WGS sequence"/>
</dbReference>
<evidence type="ECO:0000256" key="2">
    <source>
        <dbReference type="SAM" id="MobiDB-lite"/>
    </source>
</evidence>
<name>A0A174F1G5_9ACTN</name>
<organism evidence="3 4">
    <name type="scientific">Collinsella aerofaciens</name>
    <dbReference type="NCBI Taxonomy" id="74426"/>
    <lineage>
        <taxon>Bacteria</taxon>
        <taxon>Bacillati</taxon>
        <taxon>Actinomycetota</taxon>
        <taxon>Coriobacteriia</taxon>
        <taxon>Coriobacteriales</taxon>
        <taxon>Coriobacteriaceae</taxon>
        <taxon>Collinsella</taxon>
    </lineage>
</organism>
<dbReference type="InterPro" id="IPR019219">
    <property type="entry name" value="DUF2130"/>
</dbReference>